<evidence type="ECO:0000313" key="3">
    <source>
        <dbReference type="Proteomes" id="UP001417504"/>
    </source>
</evidence>
<comment type="similarity">
    <text evidence="1">Belongs to the ARG7 family.</text>
</comment>
<protein>
    <submittedName>
        <fullName evidence="2">Uncharacterized protein</fullName>
    </submittedName>
</protein>
<evidence type="ECO:0000256" key="1">
    <source>
        <dbReference type="ARBA" id="ARBA00006974"/>
    </source>
</evidence>
<dbReference type="GO" id="GO:0009733">
    <property type="term" value="P:response to auxin"/>
    <property type="evidence" value="ECO:0007669"/>
    <property type="project" value="InterPro"/>
</dbReference>
<keyword evidence="3" id="KW-1185">Reference proteome</keyword>
<dbReference type="Pfam" id="PF02519">
    <property type="entry name" value="Auxin_inducible"/>
    <property type="match status" value="1"/>
</dbReference>
<accession>A0AAP0NZJ8</accession>
<dbReference type="Proteomes" id="UP001417504">
    <property type="component" value="Unassembled WGS sequence"/>
</dbReference>
<organism evidence="2 3">
    <name type="scientific">Stephania japonica</name>
    <dbReference type="NCBI Taxonomy" id="461633"/>
    <lineage>
        <taxon>Eukaryota</taxon>
        <taxon>Viridiplantae</taxon>
        <taxon>Streptophyta</taxon>
        <taxon>Embryophyta</taxon>
        <taxon>Tracheophyta</taxon>
        <taxon>Spermatophyta</taxon>
        <taxon>Magnoliopsida</taxon>
        <taxon>Ranunculales</taxon>
        <taxon>Menispermaceae</taxon>
        <taxon>Menispermoideae</taxon>
        <taxon>Cissampelideae</taxon>
        <taxon>Stephania</taxon>
    </lineage>
</organism>
<dbReference type="InterPro" id="IPR003676">
    <property type="entry name" value="SAUR_fam"/>
</dbReference>
<name>A0AAP0NZJ8_9MAGN</name>
<sequence length="237" mass="27700">MALKMKQIFKLHSLVTRSQYSSDSKGHLAVYVGETKKKWFVVPMSYLNHPSFQDLPSSAEEEFGFNHPMGGLTIPCGESVFVYLTTRLQVFRRNRRVHTNRKHFFRVKAAGLKVFMETLMQLLQVVEETSEKKNEFVAQRVVKRWRGVYENELVAQLVEKRWRVVYENELVAQLVEKRWRVVYENELVAQQVEKRWRGVYEPVESLGIVVQSEETSIVKLRINCSIDLCGISNTEAK</sequence>
<dbReference type="PANTHER" id="PTHR31929">
    <property type="entry name" value="SAUR-LIKE AUXIN-RESPONSIVE PROTEIN FAMILY-RELATED"/>
    <property type="match status" value="1"/>
</dbReference>
<dbReference type="AlphaFoldDB" id="A0AAP0NZJ8"/>
<evidence type="ECO:0000313" key="2">
    <source>
        <dbReference type="EMBL" id="KAK9123505.1"/>
    </source>
</evidence>
<gene>
    <name evidence="2" type="ORF">Sjap_013107</name>
</gene>
<proteinExistence type="inferred from homology"/>
<comment type="caution">
    <text evidence="2">The sequence shown here is derived from an EMBL/GenBank/DDBJ whole genome shotgun (WGS) entry which is preliminary data.</text>
</comment>
<dbReference type="EMBL" id="JBBNAE010000005">
    <property type="protein sequence ID" value="KAK9123505.1"/>
    <property type="molecule type" value="Genomic_DNA"/>
</dbReference>
<reference evidence="2 3" key="1">
    <citation type="submission" date="2024-01" db="EMBL/GenBank/DDBJ databases">
        <title>Genome assemblies of Stephania.</title>
        <authorList>
            <person name="Yang L."/>
        </authorList>
    </citation>
    <scope>NUCLEOTIDE SEQUENCE [LARGE SCALE GENOMIC DNA]</scope>
    <source>
        <strain evidence="2">QJT</strain>
        <tissue evidence="2">Leaf</tissue>
    </source>
</reference>